<dbReference type="AlphaFoldDB" id="A0A0S4TEK3"/>
<dbReference type="Proteomes" id="UP001429100">
    <property type="component" value="Unassembled WGS sequence"/>
</dbReference>
<sequence>MNTPTKKNTQDKVNDESLLGSYYRLKSYKKLTSNKKKSTINGEVSNQNIDENAIYTTPIRSSRRISSRTNYAKKEPNLLDYSPDSKNGKILVTPNPYIRDDIVEELLNDMLLKYKDKIQIISFNKQPQILDESNKDEIEDLYTKFNSKLQINDSDTRTIHSIEKETFEIQEEINCEDKNEEKNQEIEDEKLKPILPKLTGKKEYFVCRNKPRKFIGGGTVTNPILVNNTCKYEIIAENEYWMVVEFPKNSSLYRKHNCPRVLTQKRIFGSPVNCPAVQSIDEYKTLHSELKQLLELSNYCYSPDLF</sequence>
<reference evidence="2 3" key="3">
    <citation type="submission" date="2017-10" db="EMBL/GenBank/DDBJ databases">
        <title>Consistent, comparative and evidence-based genome annotation and re-annotation for the closely-related species, Cryptosporidium parvum, C. hominis and C. tyzzeri.</title>
        <authorList>
            <person name="Baptista R.P."/>
            <person name="Li Y."/>
            <person name="Sateriale A."/>
            <person name="Striepen B."/>
            <person name="Kissinger J.C."/>
        </authorList>
    </citation>
    <scope>NUCLEOTIDE SEQUENCE [LARGE SCALE GENOMIC DNA]</scope>
    <source>
        <strain evidence="2">30976</strain>
    </source>
</reference>
<dbReference type="EMBL" id="JTAI01000022">
    <property type="protein sequence ID" value="PPS93090.1"/>
    <property type="molecule type" value="Genomic_DNA"/>
</dbReference>
<dbReference type="VEuPathDB" id="CryptoDB:CHUDEA4_560"/>
<evidence type="ECO:0000313" key="2">
    <source>
        <dbReference type="EMBL" id="PPS93090.1"/>
    </source>
</evidence>
<keyword evidence="3" id="KW-1185">Reference proteome</keyword>
<dbReference type="Proteomes" id="UP000199752">
    <property type="component" value="Chromosome 4"/>
</dbReference>
<dbReference type="VEuPathDB" id="CryptoDB:Chro.40072"/>
<accession>A0A0S4TEK3</accession>
<dbReference type="VEuPathDB" id="CryptoDB:GY17_00003171"/>
<dbReference type="EMBL" id="LN877950">
    <property type="protein sequence ID" value="CUV05435.1"/>
    <property type="molecule type" value="Genomic_DNA"/>
</dbReference>
<name>A0A0S4TEK3_CRYHO</name>
<organism evidence="1">
    <name type="scientific">Cryptosporidium hominis</name>
    <dbReference type="NCBI Taxonomy" id="237895"/>
    <lineage>
        <taxon>Eukaryota</taxon>
        <taxon>Sar</taxon>
        <taxon>Alveolata</taxon>
        <taxon>Apicomplexa</taxon>
        <taxon>Conoidasida</taxon>
        <taxon>Coccidia</taxon>
        <taxon>Eucoccidiorida</taxon>
        <taxon>Eimeriorina</taxon>
        <taxon>Cryptosporidiidae</taxon>
        <taxon>Cryptosporidium</taxon>
    </lineage>
</organism>
<evidence type="ECO:0000313" key="3">
    <source>
        <dbReference type="Proteomes" id="UP001429100"/>
    </source>
</evidence>
<dbReference type="VEuPathDB" id="CryptoDB:ChTU502y2012_403g0255"/>
<proteinExistence type="predicted"/>
<evidence type="ECO:0000313" key="1">
    <source>
        <dbReference type="EMBL" id="CUV05435.1"/>
    </source>
</evidence>
<gene>
    <name evidence="1" type="ORF">CHUDEA4_560</name>
    <name evidence="2" type="ORF">GY17_00003171</name>
</gene>
<protein>
    <submittedName>
        <fullName evidence="1">Uncharacterized protein</fullName>
    </submittedName>
</protein>
<reference evidence="2 3" key="1">
    <citation type="submission" date="2014-11" db="EMBL/GenBank/DDBJ databases">
        <title>Comparative genomic analysis of Cryptosporidium hominis reveals occurrence of genetic recombination in virulent subtypes.</title>
        <authorList>
            <person name="Guo Y."/>
            <person name="Tang K."/>
            <person name="Frace M."/>
            <person name="Li N."/>
            <person name="Roellig D.M."/>
            <person name="Sammons S."/>
            <person name="Knipe K."/>
            <person name="Rowe L."/>
            <person name="Feng Y."/>
            <person name="Xiao L."/>
        </authorList>
    </citation>
    <scope>NUCLEOTIDE SEQUENCE [LARGE SCALE GENOMIC DNA]</scope>
    <source>
        <strain evidence="2">30976</strain>
    </source>
</reference>
<reference evidence="1" key="2">
    <citation type="submission" date="2015-08" db="EMBL/GenBank/DDBJ databases">
        <authorList>
            <person name="Babu N.S."/>
            <person name="Beckwith C.J."/>
            <person name="Beseler K.G."/>
            <person name="Brison A."/>
            <person name="Carone J.V."/>
            <person name="Caskin T.P."/>
            <person name="Diamond M."/>
            <person name="Durham M.E."/>
            <person name="Foxe J.M."/>
            <person name="Go M."/>
            <person name="Henderson B.A."/>
            <person name="Jones I.B."/>
            <person name="McGettigan J.A."/>
            <person name="Micheletti S.J."/>
            <person name="Nasrallah M.E."/>
            <person name="Ortiz D."/>
            <person name="Piller C.R."/>
            <person name="Privatt S.R."/>
            <person name="Schneider S.L."/>
            <person name="Sharp S."/>
            <person name="Smith T.C."/>
            <person name="Stanton J.D."/>
            <person name="Ullery H.E."/>
            <person name="Wilson R.J."/>
            <person name="Serrano M.G."/>
            <person name="Buck G."/>
            <person name="Lee V."/>
            <person name="Wang Y."/>
            <person name="Carvalho R."/>
            <person name="Voegtly L."/>
            <person name="Shi R."/>
            <person name="Duckworth R."/>
            <person name="Johnson A."/>
            <person name="Loviza R."/>
            <person name="Walstead R."/>
            <person name="Shah Z."/>
            <person name="Kiflezghi M."/>
            <person name="Wade K."/>
            <person name="Ball S.L."/>
            <person name="Bradley K.W."/>
            <person name="Asai D.J."/>
            <person name="Bowman C.A."/>
            <person name="Russell D.A."/>
            <person name="Pope W.H."/>
            <person name="Jacobs-Sera D."/>
            <person name="Hendrix R.W."/>
            <person name="Hatfull G.F."/>
        </authorList>
    </citation>
    <scope>NUCLEOTIDE SEQUENCE [LARGE SCALE GENOMIC DNA]</scope>
</reference>
<dbReference type="OrthoDB" id="340920at2759"/>